<dbReference type="PRINTS" id="PR00039">
    <property type="entry name" value="HTHLYSR"/>
</dbReference>
<dbReference type="SUPFAM" id="SSF53850">
    <property type="entry name" value="Periplasmic binding protein-like II"/>
    <property type="match status" value="1"/>
</dbReference>
<protein>
    <submittedName>
        <fullName evidence="6">LysR family transcriptional regulator</fullName>
    </submittedName>
</protein>
<dbReference type="Gene3D" id="1.10.10.10">
    <property type="entry name" value="Winged helix-like DNA-binding domain superfamily/Winged helix DNA-binding domain"/>
    <property type="match status" value="1"/>
</dbReference>
<keyword evidence="7" id="KW-1185">Reference proteome</keyword>
<keyword evidence="4" id="KW-0804">Transcription</keyword>
<dbReference type="GO" id="GO:0003677">
    <property type="term" value="F:DNA binding"/>
    <property type="evidence" value="ECO:0007669"/>
    <property type="project" value="UniProtKB-KW"/>
</dbReference>
<comment type="similarity">
    <text evidence="1">Belongs to the LysR transcriptional regulatory family.</text>
</comment>
<dbReference type="FunFam" id="1.10.10.10:FF:000001">
    <property type="entry name" value="LysR family transcriptional regulator"/>
    <property type="match status" value="1"/>
</dbReference>
<dbReference type="InterPro" id="IPR000847">
    <property type="entry name" value="LysR_HTH_N"/>
</dbReference>
<dbReference type="PROSITE" id="PS50931">
    <property type="entry name" value="HTH_LYSR"/>
    <property type="match status" value="1"/>
</dbReference>
<keyword evidence="3" id="KW-0238">DNA-binding</keyword>
<dbReference type="InterPro" id="IPR036388">
    <property type="entry name" value="WH-like_DNA-bd_sf"/>
</dbReference>
<evidence type="ECO:0000256" key="1">
    <source>
        <dbReference type="ARBA" id="ARBA00009437"/>
    </source>
</evidence>
<dbReference type="OrthoDB" id="3286335at2"/>
<evidence type="ECO:0000256" key="4">
    <source>
        <dbReference type="ARBA" id="ARBA00023163"/>
    </source>
</evidence>
<dbReference type="Proteomes" id="UP000050867">
    <property type="component" value="Unassembled WGS sequence"/>
</dbReference>
<name>A0A0T6LQK7_WENVI</name>
<dbReference type="Pfam" id="PF03466">
    <property type="entry name" value="LysR_substrate"/>
    <property type="match status" value="1"/>
</dbReference>
<dbReference type="CDD" id="cd08423">
    <property type="entry name" value="PBP2_LTTR_like_6"/>
    <property type="match status" value="1"/>
</dbReference>
<dbReference type="SUPFAM" id="SSF46785">
    <property type="entry name" value="Winged helix' DNA-binding domain"/>
    <property type="match status" value="1"/>
</dbReference>
<proteinExistence type="inferred from homology"/>
<dbReference type="STRING" id="76728.AQ490_26305"/>
<evidence type="ECO:0000313" key="6">
    <source>
        <dbReference type="EMBL" id="KRV48177.1"/>
    </source>
</evidence>
<reference evidence="6 7" key="1">
    <citation type="submission" date="2015-10" db="EMBL/GenBank/DDBJ databases">
        <title>Draft genome sequence of pyrrolomycin-producing Streptomyces vitaminophilus.</title>
        <authorList>
            <person name="Graham D.E."/>
            <person name="Mahan K.M."/>
            <person name="Klingeman D.M."/>
            <person name="Hettich R.L."/>
            <person name="Parry R.J."/>
        </authorList>
    </citation>
    <scope>NUCLEOTIDE SEQUENCE [LARGE SCALE GENOMIC DNA]</scope>
    <source>
        <strain evidence="6 7">ATCC 31673</strain>
    </source>
</reference>
<dbReference type="Gene3D" id="3.40.190.10">
    <property type="entry name" value="Periplasmic binding protein-like II"/>
    <property type="match status" value="2"/>
</dbReference>
<feature type="domain" description="HTH lysR-type" evidence="5">
    <location>
        <begin position="1"/>
        <end position="58"/>
    </location>
</feature>
<evidence type="ECO:0000256" key="3">
    <source>
        <dbReference type="ARBA" id="ARBA00023125"/>
    </source>
</evidence>
<dbReference type="Pfam" id="PF00126">
    <property type="entry name" value="HTH_1"/>
    <property type="match status" value="1"/>
</dbReference>
<comment type="caution">
    <text evidence="6">The sequence shown here is derived from an EMBL/GenBank/DDBJ whole genome shotgun (WGS) entry which is preliminary data.</text>
</comment>
<accession>A0A0T6LQK7</accession>
<dbReference type="AlphaFoldDB" id="A0A0T6LQK7"/>
<dbReference type="eggNOG" id="COG0583">
    <property type="taxonomic scope" value="Bacteria"/>
</dbReference>
<dbReference type="RefSeq" id="WP_018385302.1">
    <property type="nucleotide sequence ID" value="NZ_LLZU01000028.1"/>
</dbReference>
<evidence type="ECO:0000259" key="5">
    <source>
        <dbReference type="PROSITE" id="PS50931"/>
    </source>
</evidence>
<dbReference type="EMBL" id="LLZU01000028">
    <property type="protein sequence ID" value="KRV48177.1"/>
    <property type="molecule type" value="Genomic_DNA"/>
</dbReference>
<keyword evidence="2" id="KW-0805">Transcription regulation</keyword>
<dbReference type="PANTHER" id="PTHR30346:SF29">
    <property type="entry name" value="LYSR SUBSTRATE-BINDING"/>
    <property type="match status" value="1"/>
</dbReference>
<dbReference type="PANTHER" id="PTHR30346">
    <property type="entry name" value="TRANSCRIPTIONAL DUAL REGULATOR HCAR-RELATED"/>
    <property type="match status" value="1"/>
</dbReference>
<evidence type="ECO:0000256" key="2">
    <source>
        <dbReference type="ARBA" id="ARBA00023015"/>
    </source>
</evidence>
<organism evidence="6 7">
    <name type="scientific">Wenjunlia vitaminophila</name>
    <name type="common">Streptomyces vitaminophilus</name>
    <dbReference type="NCBI Taxonomy" id="76728"/>
    <lineage>
        <taxon>Bacteria</taxon>
        <taxon>Bacillati</taxon>
        <taxon>Actinomycetota</taxon>
        <taxon>Actinomycetes</taxon>
        <taxon>Kitasatosporales</taxon>
        <taxon>Streptomycetaceae</taxon>
        <taxon>Wenjunlia</taxon>
    </lineage>
</organism>
<dbReference type="GO" id="GO:0032993">
    <property type="term" value="C:protein-DNA complex"/>
    <property type="evidence" value="ECO:0007669"/>
    <property type="project" value="TreeGrafter"/>
</dbReference>
<gene>
    <name evidence="6" type="ORF">AQ490_26305</name>
</gene>
<dbReference type="InterPro" id="IPR005119">
    <property type="entry name" value="LysR_subst-bd"/>
</dbReference>
<evidence type="ECO:0000313" key="7">
    <source>
        <dbReference type="Proteomes" id="UP000050867"/>
    </source>
</evidence>
<dbReference type="InterPro" id="IPR036390">
    <property type="entry name" value="WH_DNA-bd_sf"/>
</dbReference>
<dbReference type="GO" id="GO:0003700">
    <property type="term" value="F:DNA-binding transcription factor activity"/>
    <property type="evidence" value="ECO:0007669"/>
    <property type="project" value="InterPro"/>
</dbReference>
<sequence length="301" mass="32294">MDITALRSFREIHRQGSISLAARALDYTQSAVSRQIAGLESSLGATLLERHARGVRLTPAGELLLTHAAVILQRVEHAEREVAALHERPAVRLRVGAVASVSATLLPQALTALAAEVPEAHVTFSEDFTPLLLARLHDGDLDVVVVTDYPPGISARPGITLTHLLEEPLACVLPRRHPLAGRDTIDLADLAGETWVEDHEGAASVLTLACAKAGFTPRIDIHCGSWLGKQAFVAAGHGVALTPRLLAPTLRGDVVARPLADPPHRNVYAATRSRPVPHAAHPFVRALQRTVTAHVREPIDH</sequence>